<dbReference type="PANTHER" id="PTHR23523:SF2">
    <property type="entry name" value="2-NITROIMIDAZOLE TRANSPORTER"/>
    <property type="match status" value="1"/>
</dbReference>
<dbReference type="Proteomes" id="UP000608530">
    <property type="component" value="Unassembled WGS sequence"/>
</dbReference>
<feature type="compositionally biased region" description="Basic residues" evidence="1">
    <location>
        <begin position="203"/>
        <end position="214"/>
    </location>
</feature>
<protein>
    <submittedName>
        <fullName evidence="3">MFS transporter</fullName>
    </submittedName>
</protein>
<dbReference type="EMBL" id="JAEHOH010000001">
    <property type="protein sequence ID" value="MBK0417817.1"/>
    <property type="molecule type" value="Genomic_DNA"/>
</dbReference>
<feature type="transmembrane region" description="Helical" evidence="2">
    <location>
        <begin position="229"/>
        <end position="251"/>
    </location>
</feature>
<dbReference type="AlphaFoldDB" id="A0A934Q768"/>
<feature type="transmembrane region" description="Helical" evidence="2">
    <location>
        <begin position="135"/>
        <end position="154"/>
    </location>
</feature>
<dbReference type="InterPro" id="IPR011701">
    <property type="entry name" value="MFS"/>
</dbReference>
<organism evidence="3 4">
    <name type="scientific">Leucobacter chromiisoli</name>
    <dbReference type="NCBI Taxonomy" id="2796471"/>
    <lineage>
        <taxon>Bacteria</taxon>
        <taxon>Bacillati</taxon>
        <taxon>Actinomycetota</taxon>
        <taxon>Actinomycetes</taxon>
        <taxon>Micrococcales</taxon>
        <taxon>Microbacteriaceae</taxon>
        <taxon>Leucobacter</taxon>
    </lineage>
</organism>
<keyword evidence="2" id="KW-1133">Transmembrane helix</keyword>
<sequence length="408" mass="41981">MTRRPGSLLLALTAILLCALTLRAPLGALSPIAREIGESTGATIADIGLIGSLGPFLMAAVTLGTGLRARTASIRWLSHVACLTLVLSLFARSLAWSTPSLVAFALLAYLAIGVLNTAIPLFIGRRFPASELRGVTAVYATMITIGTAAAPLASRWGTDLVSWQVATGAWGVVAAAGVVLFVPLTHSALRPLAPRAPMPPRAPHARGRVRKRRPAPACGTRPDASRRDFAARSTALIAANSFFAFAMFAWLPELVSARVGLDASAGALLLTLYAVCAIPAAPIVAALTRTPRSYRTLTLVALASIALGFGCLLAGSATLAVPGVLLVGLGQFIYPAVLLQLAAAERGEGAAGIAGRVQGLAFAIAALGPICVGWLFAADPSGRLTCVVLAGLALATGAVWLRPDRPRV</sequence>
<keyword evidence="2" id="KW-0812">Transmembrane</keyword>
<feature type="transmembrane region" description="Helical" evidence="2">
    <location>
        <begin position="356"/>
        <end position="376"/>
    </location>
</feature>
<dbReference type="SUPFAM" id="SSF103473">
    <property type="entry name" value="MFS general substrate transporter"/>
    <property type="match status" value="1"/>
</dbReference>
<dbReference type="RefSeq" id="WP_200113286.1">
    <property type="nucleotide sequence ID" value="NZ_JAEHOH010000001.1"/>
</dbReference>
<dbReference type="PANTHER" id="PTHR23523">
    <property type="match status" value="1"/>
</dbReference>
<feature type="transmembrane region" description="Helical" evidence="2">
    <location>
        <begin position="101"/>
        <end position="123"/>
    </location>
</feature>
<dbReference type="Pfam" id="PF07690">
    <property type="entry name" value="MFS_1"/>
    <property type="match status" value="1"/>
</dbReference>
<feature type="transmembrane region" description="Helical" evidence="2">
    <location>
        <begin position="263"/>
        <end position="285"/>
    </location>
</feature>
<keyword evidence="4" id="KW-1185">Reference proteome</keyword>
<keyword evidence="2" id="KW-0472">Membrane</keyword>
<feature type="transmembrane region" description="Helical" evidence="2">
    <location>
        <begin position="160"/>
        <end position="182"/>
    </location>
</feature>
<gene>
    <name evidence="3" type="ORF">JD276_02045</name>
</gene>
<proteinExistence type="predicted"/>
<feature type="transmembrane region" description="Helical" evidence="2">
    <location>
        <begin position="47"/>
        <end position="64"/>
    </location>
</feature>
<evidence type="ECO:0000313" key="3">
    <source>
        <dbReference type="EMBL" id="MBK0417817.1"/>
    </source>
</evidence>
<evidence type="ECO:0000256" key="1">
    <source>
        <dbReference type="SAM" id="MobiDB-lite"/>
    </source>
</evidence>
<dbReference type="InterPro" id="IPR036259">
    <property type="entry name" value="MFS_trans_sf"/>
</dbReference>
<evidence type="ECO:0000256" key="2">
    <source>
        <dbReference type="SAM" id="Phobius"/>
    </source>
</evidence>
<feature type="transmembrane region" description="Helical" evidence="2">
    <location>
        <begin position="382"/>
        <end position="401"/>
    </location>
</feature>
<dbReference type="GO" id="GO:0022857">
    <property type="term" value="F:transmembrane transporter activity"/>
    <property type="evidence" value="ECO:0007669"/>
    <property type="project" value="InterPro"/>
</dbReference>
<feature type="region of interest" description="Disordered" evidence="1">
    <location>
        <begin position="195"/>
        <end position="224"/>
    </location>
</feature>
<evidence type="ECO:0000313" key="4">
    <source>
        <dbReference type="Proteomes" id="UP000608530"/>
    </source>
</evidence>
<feature type="transmembrane region" description="Helical" evidence="2">
    <location>
        <begin position="297"/>
        <end position="317"/>
    </location>
</feature>
<dbReference type="Gene3D" id="1.20.1250.20">
    <property type="entry name" value="MFS general substrate transporter like domains"/>
    <property type="match status" value="2"/>
</dbReference>
<name>A0A934Q768_9MICO</name>
<accession>A0A934Q768</accession>
<feature type="transmembrane region" description="Helical" evidence="2">
    <location>
        <begin position="76"/>
        <end position="95"/>
    </location>
</feature>
<feature type="transmembrane region" description="Helical" evidence="2">
    <location>
        <begin position="323"/>
        <end position="344"/>
    </location>
</feature>
<reference evidence="3" key="1">
    <citation type="submission" date="2020-12" db="EMBL/GenBank/DDBJ databases">
        <title>Leucobacter sp. CAS1, isolated from Chromium sludge.</title>
        <authorList>
            <person name="Xu Z."/>
        </authorList>
    </citation>
    <scope>NUCLEOTIDE SEQUENCE</scope>
    <source>
        <strain evidence="3">CSA1</strain>
    </source>
</reference>
<dbReference type="InterPro" id="IPR052524">
    <property type="entry name" value="MFS_Cyanate_Porter"/>
</dbReference>
<comment type="caution">
    <text evidence="3">The sequence shown here is derived from an EMBL/GenBank/DDBJ whole genome shotgun (WGS) entry which is preliminary data.</text>
</comment>